<protein>
    <recommendedName>
        <fullName evidence="4">Outer membrane protein beta-barrel domain-containing protein</fullName>
    </recommendedName>
</protein>
<feature type="chain" id="PRO_5043711425" description="Outer membrane protein beta-barrel domain-containing protein" evidence="1">
    <location>
        <begin position="37"/>
        <end position="268"/>
    </location>
</feature>
<proteinExistence type="predicted"/>
<name>A0AAW4XZA0_9BURK</name>
<sequence length="268" mass="28320">MPGSSNLRHRVLSSATAWRRLAVLATVAGLPLAAVAQQLPPPAEEGATGAWAVQLTPYVWASGVGGDLRPFQGSSVVSMDKSFSEVMKDLDAAFFLTGYARKDRLVLLGDISYSSSSRSGKLPPGLPASGSFRQASATLAAGYRAVSNADINLDLLAGLRAWSVKASVDVAGGLVQTSPEKRFVDPVLGLRAHIPIAPRWSALAYGDVGGFGVGSRATHQVAATVNYQWSEQAFVSLGYRVLTLDYRRGGTRIDVTMAGPLLGATWRF</sequence>
<evidence type="ECO:0000313" key="3">
    <source>
        <dbReference type="Proteomes" id="UP001199260"/>
    </source>
</evidence>
<dbReference type="AlphaFoldDB" id="A0AAW4XZA0"/>
<dbReference type="RefSeq" id="WP_230776460.1">
    <property type="nucleotide sequence ID" value="NZ_JAJNCT010000020.1"/>
</dbReference>
<evidence type="ECO:0000313" key="2">
    <source>
        <dbReference type="EMBL" id="MCD2166378.1"/>
    </source>
</evidence>
<evidence type="ECO:0008006" key="4">
    <source>
        <dbReference type="Google" id="ProtNLM"/>
    </source>
</evidence>
<dbReference type="EMBL" id="JAJNCT010000020">
    <property type="protein sequence ID" value="MCD2166378.1"/>
    <property type="molecule type" value="Genomic_DNA"/>
</dbReference>
<reference evidence="2 3" key="1">
    <citation type="submission" date="2021-11" db="EMBL/GenBank/DDBJ databases">
        <title>Genome sequence.</title>
        <authorList>
            <person name="Sun Q."/>
        </authorList>
    </citation>
    <scope>NUCLEOTIDE SEQUENCE [LARGE SCALE GENOMIC DNA]</scope>
    <source>
        <strain evidence="2 3">KCTC 12005</strain>
    </source>
</reference>
<feature type="signal peptide" evidence="1">
    <location>
        <begin position="1"/>
        <end position="36"/>
    </location>
</feature>
<comment type="caution">
    <text evidence="2">The sequence shown here is derived from an EMBL/GenBank/DDBJ whole genome shotgun (WGS) entry which is preliminary data.</text>
</comment>
<evidence type="ECO:0000256" key="1">
    <source>
        <dbReference type="SAM" id="SignalP"/>
    </source>
</evidence>
<dbReference type="Proteomes" id="UP001199260">
    <property type="component" value="Unassembled WGS sequence"/>
</dbReference>
<gene>
    <name evidence="2" type="ORF">LPW39_14740</name>
</gene>
<accession>A0AAW4XZA0</accession>
<organism evidence="2 3">
    <name type="scientific">Comamonas koreensis</name>
    <dbReference type="NCBI Taxonomy" id="160825"/>
    <lineage>
        <taxon>Bacteria</taxon>
        <taxon>Pseudomonadati</taxon>
        <taxon>Pseudomonadota</taxon>
        <taxon>Betaproteobacteria</taxon>
        <taxon>Burkholderiales</taxon>
        <taxon>Comamonadaceae</taxon>
        <taxon>Comamonas</taxon>
    </lineage>
</organism>
<keyword evidence="1" id="KW-0732">Signal</keyword>
<keyword evidence="3" id="KW-1185">Reference proteome</keyword>